<keyword evidence="1 4" id="KW-0378">Hydrolase</keyword>
<dbReference type="InterPro" id="IPR050585">
    <property type="entry name" value="Xaa-Pro_dipeptidyl-ppase/CocE"/>
</dbReference>
<dbReference type="Pfam" id="PF02129">
    <property type="entry name" value="Peptidase_S15"/>
    <property type="match status" value="1"/>
</dbReference>
<accession>A0ABT6KXL9</accession>
<dbReference type="Gene3D" id="3.40.50.1820">
    <property type="entry name" value="alpha/beta hydrolase"/>
    <property type="match status" value="2"/>
</dbReference>
<evidence type="ECO:0000259" key="3">
    <source>
        <dbReference type="SMART" id="SM00939"/>
    </source>
</evidence>
<reference evidence="4 5" key="1">
    <citation type="submission" date="2023-04" db="EMBL/GenBank/DDBJ databases">
        <title>Forest soil microbial communities from Buena Vista Peninsula, Colon Province, Panama.</title>
        <authorList>
            <person name="Bouskill N."/>
        </authorList>
    </citation>
    <scope>NUCLEOTIDE SEQUENCE [LARGE SCALE GENOMIC DNA]</scope>
    <source>
        <strain evidence="4 5">AC80</strain>
    </source>
</reference>
<dbReference type="SUPFAM" id="SSF53474">
    <property type="entry name" value="alpha/beta-Hydrolases"/>
    <property type="match status" value="1"/>
</dbReference>
<keyword evidence="5" id="KW-1185">Reference proteome</keyword>
<dbReference type="InterPro" id="IPR029058">
    <property type="entry name" value="AB_hydrolase_fold"/>
</dbReference>
<comment type="caution">
    <text evidence="4">The sequence shown here is derived from an EMBL/GenBank/DDBJ whole genome shotgun (WGS) entry which is preliminary data.</text>
</comment>
<dbReference type="Pfam" id="PF08530">
    <property type="entry name" value="PepX_C"/>
    <property type="match status" value="1"/>
</dbReference>
<dbReference type="InterPro" id="IPR005674">
    <property type="entry name" value="CocE/Ser_esterase"/>
</dbReference>
<dbReference type="SUPFAM" id="SSF49785">
    <property type="entry name" value="Galactose-binding domain-like"/>
    <property type="match status" value="1"/>
</dbReference>
<dbReference type="PANTHER" id="PTHR43056:SF10">
    <property type="entry name" value="COCE_NOND FAMILY, PUTATIVE (AFU_ORTHOLOGUE AFUA_7G00600)-RELATED"/>
    <property type="match status" value="1"/>
</dbReference>
<gene>
    <name evidence="4" type="ORF">M2272_002103</name>
</gene>
<evidence type="ECO:0000256" key="1">
    <source>
        <dbReference type="ARBA" id="ARBA00022801"/>
    </source>
</evidence>
<name>A0ABT6KXL9_9MYCO</name>
<proteinExistence type="predicted"/>
<dbReference type="EMBL" id="JARXVE010000003">
    <property type="protein sequence ID" value="MDH6195463.1"/>
    <property type="molecule type" value="Genomic_DNA"/>
</dbReference>
<dbReference type="RefSeq" id="WP_280832120.1">
    <property type="nucleotide sequence ID" value="NZ_JARXVE010000003.1"/>
</dbReference>
<feature type="domain" description="Xaa-Pro dipeptidyl-peptidase C-terminal" evidence="3">
    <location>
        <begin position="362"/>
        <end position="628"/>
    </location>
</feature>
<evidence type="ECO:0000313" key="4">
    <source>
        <dbReference type="EMBL" id="MDH6195463.1"/>
    </source>
</evidence>
<dbReference type="Gene3D" id="2.60.120.260">
    <property type="entry name" value="Galactose-binding domain-like"/>
    <property type="match status" value="1"/>
</dbReference>
<protein>
    <submittedName>
        <fullName evidence="4">CocE/NonD family hydrolase</fullName>
    </submittedName>
</protein>
<feature type="region of interest" description="Disordered" evidence="2">
    <location>
        <begin position="1"/>
        <end position="38"/>
    </location>
</feature>
<dbReference type="InterPro" id="IPR000383">
    <property type="entry name" value="Xaa-Pro-like_dom"/>
</dbReference>
<dbReference type="NCBIfam" id="TIGR00976">
    <property type="entry name" value="CocE_NonD"/>
    <property type="match status" value="1"/>
</dbReference>
<dbReference type="Proteomes" id="UP001160130">
    <property type="component" value="Unassembled WGS sequence"/>
</dbReference>
<dbReference type="InterPro" id="IPR008979">
    <property type="entry name" value="Galactose-bd-like_sf"/>
</dbReference>
<dbReference type="InterPro" id="IPR013736">
    <property type="entry name" value="Xaa-Pro_dipept_C"/>
</dbReference>
<organism evidence="4 5">
    <name type="scientific">Mycolicibacterium frederiksbergense</name>
    <dbReference type="NCBI Taxonomy" id="117567"/>
    <lineage>
        <taxon>Bacteria</taxon>
        <taxon>Bacillati</taxon>
        <taxon>Actinomycetota</taxon>
        <taxon>Actinomycetes</taxon>
        <taxon>Mycobacteriales</taxon>
        <taxon>Mycobacteriaceae</taxon>
        <taxon>Mycolicibacterium</taxon>
    </lineage>
</organism>
<evidence type="ECO:0000256" key="2">
    <source>
        <dbReference type="SAM" id="MobiDB-lite"/>
    </source>
</evidence>
<dbReference type="SMART" id="SM00939">
    <property type="entry name" value="PepX_C"/>
    <property type="match status" value="1"/>
</dbReference>
<dbReference type="PANTHER" id="PTHR43056">
    <property type="entry name" value="PEPTIDASE S9 PROLYL OLIGOPEPTIDASE"/>
    <property type="match status" value="1"/>
</dbReference>
<dbReference type="GO" id="GO:0016787">
    <property type="term" value="F:hydrolase activity"/>
    <property type="evidence" value="ECO:0007669"/>
    <property type="project" value="UniProtKB-KW"/>
</dbReference>
<sequence length="644" mass="69862">MAGRWQATEGKTVAGRAAARTPKRSPSPLEPQWSPEPARYGVGVHHNVAVRATDGTVLRADIHYPTVPETGAPASGPFPVLLSITPYGKKAPPPAAQIGGGATPYLIRRGYIEVMADVRGTGASGGSFEMLGAEQVQDGVDLVNWAAQLPNSNGRVGMFGISYLAINQLLTAAAVGPDSPLKAIFPVMAANDFYRDVVTMGGVPHMRTVRAYGSLYSLLNVVNPALEFAKRGAHERPRAGGLAAVRQRGRDQRHYFRTLTADAAAGGDTAFDGPFWDAMRTGDVLPKIVQNDVAVFLIGGWHDAFQRGAPLNYVALQNTFAGRPPSAPMQPGQAVSDRVQLIMGPWYHVSDLDGLHLNALQLRWFDRWLKDSADAEVTGPPVRFQAIGSPTWFQSREYPFPEPTPTRLYLAEGGTLTHEPAADQTEATLRYAARGPISGRSLEQWSLGMSSFMLSRTGRRIRYDLDNRRLQREALTYTTAEFTEAQLIAGPVTLTVHATADTTETLWVAHLDDVSPDGVSRPLTQGALLGSHRALDPDRTWYRPDGTVLRPQHLSTRAAVEPVVPGELTRYDIEVFPTAALIERGHRLRLTLTTYDFPHLVPTKPALAMLAGGMYRVQQGGASPSSLLIPLAEPAAFQDRGVAR</sequence>
<evidence type="ECO:0000313" key="5">
    <source>
        <dbReference type="Proteomes" id="UP001160130"/>
    </source>
</evidence>